<evidence type="ECO:0000313" key="3">
    <source>
        <dbReference type="Proteomes" id="UP000007755"/>
    </source>
</evidence>
<dbReference type="GO" id="GO:0003690">
    <property type="term" value="F:double-stranded DNA binding"/>
    <property type="evidence" value="ECO:0007669"/>
    <property type="project" value="TreeGrafter"/>
</dbReference>
<dbReference type="Proteomes" id="UP000007755">
    <property type="component" value="Unassembled WGS sequence"/>
</dbReference>
<proteinExistence type="predicted"/>
<dbReference type="InterPro" id="IPR036397">
    <property type="entry name" value="RNaseH_sf"/>
</dbReference>
<feature type="domain" description="Mos1 transposase HTH" evidence="1">
    <location>
        <begin position="9"/>
        <end position="57"/>
    </location>
</feature>
<dbReference type="GO" id="GO:0044547">
    <property type="term" value="F:DNA topoisomerase binding"/>
    <property type="evidence" value="ECO:0007669"/>
    <property type="project" value="TreeGrafter"/>
</dbReference>
<evidence type="ECO:0000313" key="2">
    <source>
        <dbReference type="EMBL" id="EGI62887.1"/>
    </source>
</evidence>
<dbReference type="Gene3D" id="3.30.420.10">
    <property type="entry name" value="Ribonuclease H-like superfamily/Ribonuclease H"/>
    <property type="match status" value="1"/>
</dbReference>
<dbReference type="InterPro" id="IPR036388">
    <property type="entry name" value="WH-like_DNA-bd_sf"/>
</dbReference>
<dbReference type="GO" id="GO:0000793">
    <property type="term" value="C:condensed chromosome"/>
    <property type="evidence" value="ECO:0007669"/>
    <property type="project" value="TreeGrafter"/>
</dbReference>
<name>F4WSD6_ACREC</name>
<dbReference type="GO" id="GO:0046975">
    <property type="term" value="F:histone H3K36 methyltransferase activity"/>
    <property type="evidence" value="ECO:0007669"/>
    <property type="project" value="TreeGrafter"/>
</dbReference>
<dbReference type="GO" id="GO:0044774">
    <property type="term" value="P:mitotic DNA integrity checkpoint signaling"/>
    <property type="evidence" value="ECO:0007669"/>
    <property type="project" value="TreeGrafter"/>
</dbReference>
<keyword evidence="3" id="KW-1185">Reference proteome</keyword>
<dbReference type="PANTHER" id="PTHR46060">
    <property type="entry name" value="MARINER MOS1 TRANSPOSASE-LIKE PROTEIN"/>
    <property type="match status" value="1"/>
</dbReference>
<protein>
    <submittedName>
        <fullName evidence="2">Mariner Mos1 transposase</fullName>
    </submittedName>
</protein>
<organism evidence="3">
    <name type="scientific">Acromyrmex echinatior</name>
    <name type="common">Panamanian leafcutter ant</name>
    <name type="synonym">Acromyrmex octospinosus echinatior</name>
    <dbReference type="NCBI Taxonomy" id="103372"/>
    <lineage>
        <taxon>Eukaryota</taxon>
        <taxon>Metazoa</taxon>
        <taxon>Ecdysozoa</taxon>
        <taxon>Arthropoda</taxon>
        <taxon>Hexapoda</taxon>
        <taxon>Insecta</taxon>
        <taxon>Pterygota</taxon>
        <taxon>Neoptera</taxon>
        <taxon>Endopterygota</taxon>
        <taxon>Hymenoptera</taxon>
        <taxon>Apocrita</taxon>
        <taxon>Aculeata</taxon>
        <taxon>Formicoidea</taxon>
        <taxon>Formicidae</taxon>
        <taxon>Myrmicinae</taxon>
        <taxon>Acromyrmex</taxon>
    </lineage>
</organism>
<dbReference type="InParanoid" id="F4WSD6"/>
<dbReference type="InterPro" id="IPR052709">
    <property type="entry name" value="Transposase-MT_Hybrid"/>
</dbReference>
<dbReference type="GO" id="GO:0000014">
    <property type="term" value="F:single-stranded DNA endodeoxyribonuclease activity"/>
    <property type="evidence" value="ECO:0007669"/>
    <property type="project" value="TreeGrafter"/>
</dbReference>
<dbReference type="GO" id="GO:0006303">
    <property type="term" value="P:double-strand break repair via nonhomologous end joining"/>
    <property type="evidence" value="ECO:0007669"/>
    <property type="project" value="TreeGrafter"/>
</dbReference>
<dbReference type="Gene3D" id="1.10.10.1450">
    <property type="match status" value="1"/>
</dbReference>
<dbReference type="Pfam" id="PF17906">
    <property type="entry name" value="HTH_48"/>
    <property type="match status" value="1"/>
</dbReference>
<sequence length="205" mass="24173">MSDFVPNNRHMREVLIFFFHSKKTAAEAHRELQKVYGDAALSETTCRDWFRRFKDDDFDVDDRPREGRPKTFEDAELEALLDEDPCQTQEELASVLGVTRQAISKRLHALGMIQKQGTWVPYELPRDVERRFFVCEQLLQRQKRKGFLHCIVTGDEKWITATQREESHRGCPVMLLRRRLGRIFTLRRLCCVFGGTRSVLFIMSY</sequence>
<dbReference type="GO" id="GO:0035861">
    <property type="term" value="C:site of double-strand break"/>
    <property type="evidence" value="ECO:0007669"/>
    <property type="project" value="TreeGrafter"/>
</dbReference>
<accession>F4WSD6</accession>
<dbReference type="PANTHER" id="PTHR46060:SF2">
    <property type="entry name" value="HISTONE-LYSINE N-METHYLTRANSFERASE SETMAR"/>
    <property type="match status" value="1"/>
</dbReference>
<dbReference type="EMBL" id="GL888320">
    <property type="protein sequence ID" value="EGI62887.1"/>
    <property type="molecule type" value="Genomic_DNA"/>
</dbReference>
<gene>
    <name evidence="2" type="ORF">G5I_08766</name>
</gene>
<dbReference type="GO" id="GO:0003697">
    <property type="term" value="F:single-stranded DNA binding"/>
    <property type="evidence" value="ECO:0007669"/>
    <property type="project" value="TreeGrafter"/>
</dbReference>
<dbReference type="GO" id="GO:0015074">
    <property type="term" value="P:DNA integration"/>
    <property type="evidence" value="ECO:0007669"/>
    <property type="project" value="TreeGrafter"/>
</dbReference>
<dbReference type="AlphaFoldDB" id="F4WSD6"/>
<dbReference type="GO" id="GO:0031297">
    <property type="term" value="P:replication fork processing"/>
    <property type="evidence" value="ECO:0007669"/>
    <property type="project" value="TreeGrafter"/>
</dbReference>
<reference evidence="2" key="1">
    <citation type="submission" date="2011-02" db="EMBL/GenBank/DDBJ databases">
        <title>The genome of the leaf-cutting ant Acromyrmex echinatior suggests key adaptations to social evolution and fungus farming.</title>
        <authorList>
            <person name="Nygaard S."/>
            <person name="Zhang G."/>
        </authorList>
    </citation>
    <scope>NUCLEOTIDE SEQUENCE</scope>
</reference>
<dbReference type="GO" id="GO:0005634">
    <property type="term" value="C:nucleus"/>
    <property type="evidence" value="ECO:0007669"/>
    <property type="project" value="TreeGrafter"/>
</dbReference>
<dbReference type="OrthoDB" id="7600185at2759"/>
<dbReference type="GO" id="GO:0000729">
    <property type="term" value="P:DNA double-strand break processing"/>
    <property type="evidence" value="ECO:0007669"/>
    <property type="project" value="TreeGrafter"/>
</dbReference>
<dbReference type="Gene3D" id="1.10.10.10">
    <property type="entry name" value="Winged helix-like DNA-binding domain superfamily/Winged helix DNA-binding domain"/>
    <property type="match status" value="1"/>
</dbReference>
<dbReference type="InterPro" id="IPR041426">
    <property type="entry name" value="Mos1_HTH"/>
</dbReference>
<dbReference type="GO" id="GO:0042800">
    <property type="term" value="F:histone H3K4 methyltransferase activity"/>
    <property type="evidence" value="ECO:0007669"/>
    <property type="project" value="TreeGrafter"/>
</dbReference>
<evidence type="ECO:0000259" key="1">
    <source>
        <dbReference type="Pfam" id="PF17906"/>
    </source>
</evidence>